<dbReference type="GO" id="GO:0007018">
    <property type="term" value="P:microtubule-based movement"/>
    <property type="evidence" value="ECO:0007669"/>
    <property type="project" value="InterPro"/>
</dbReference>
<evidence type="ECO:0000256" key="6">
    <source>
        <dbReference type="ARBA" id="ARBA00023175"/>
    </source>
</evidence>
<dbReference type="PANTHER" id="PTHR47971">
    <property type="entry name" value="KINESIN-RELATED PROTEIN 6"/>
    <property type="match status" value="1"/>
</dbReference>
<dbReference type="PANTHER" id="PTHR47971:SF8">
    <property type="entry name" value="KINESIN-LIKE PROTEIN"/>
    <property type="match status" value="1"/>
</dbReference>
<dbReference type="GO" id="GO:0005874">
    <property type="term" value="C:microtubule"/>
    <property type="evidence" value="ECO:0007669"/>
    <property type="project" value="UniProtKB-KW"/>
</dbReference>
<protein>
    <submittedName>
        <fullName evidence="10">KIF2_24</fullName>
    </submittedName>
</protein>
<dbReference type="Gene3D" id="3.40.850.10">
    <property type="entry name" value="Kinesin motor domain"/>
    <property type="match status" value="2"/>
</dbReference>
<dbReference type="InterPro" id="IPR027640">
    <property type="entry name" value="Kinesin-like_fam"/>
</dbReference>
<dbReference type="Gene3D" id="1.10.150.50">
    <property type="entry name" value="Transcription Factor, Ets-1"/>
    <property type="match status" value="1"/>
</dbReference>
<sequence length="313" mass="35173">MDWIHPSALYVQDHWLVKAAGLVSPLQGEDLAGMGFLLGSEVHPISPRADTLEARLEKYYPTFKVNGITKSEALARLTPQDCEAKGITSDEDRRRLFELINSIKSVHTTEPSKLSVPDQTVTIHHQENVTEVHWIQVIVEEVMKHCMLSVMKRPRNKREIKNTDDDIAKAESDTTLTFNEPKSAVDLRAYTLQHEFIFDEVFNEKGSNEDVNIRATRPLINCVFEGWSASCFAYGQTGAGKTHTMMGNQEVIDYGNNARSKGATEVNPDSSRSHAVLQLEVRNSPDKRVGKISFIDFADSERASDVTDIDRQN</sequence>
<evidence type="ECO:0000313" key="11">
    <source>
        <dbReference type="Proteomes" id="UP000507470"/>
    </source>
</evidence>
<evidence type="ECO:0000256" key="1">
    <source>
        <dbReference type="ARBA" id="ARBA00004245"/>
    </source>
</evidence>
<gene>
    <name evidence="10" type="ORF">MCOR_49202</name>
</gene>
<keyword evidence="4 8" id="KW-0547">Nucleotide-binding</keyword>
<dbReference type="AlphaFoldDB" id="A0A6J8EAI9"/>
<dbReference type="OrthoDB" id="3176171at2759"/>
<keyword evidence="11" id="KW-1185">Reference proteome</keyword>
<feature type="domain" description="Kinesin motor" evidence="9">
    <location>
        <begin position="147"/>
        <end position="313"/>
    </location>
</feature>
<dbReference type="SMART" id="SM00129">
    <property type="entry name" value="KISc"/>
    <property type="match status" value="1"/>
</dbReference>
<dbReference type="EMBL" id="CACVKT020008663">
    <property type="protein sequence ID" value="CAC5416602.1"/>
    <property type="molecule type" value="Genomic_DNA"/>
</dbReference>
<dbReference type="InterPro" id="IPR036961">
    <property type="entry name" value="Kinesin_motor_dom_sf"/>
</dbReference>
<dbReference type="InterPro" id="IPR001660">
    <property type="entry name" value="SAM"/>
</dbReference>
<dbReference type="GO" id="GO:0005524">
    <property type="term" value="F:ATP binding"/>
    <property type="evidence" value="ECO:0007669"/>
    <property type="project" value="UniProtKB-UniRule"/>
</dbReference>
<dbReference type="SUPFAM" id="SSF47769">
    <property type="entry name" value="SAM/Pointed domain"/>
    <property type="match status" value="1"/>
</dbReference>
<dbReference type="PROSITE" id="PS50067">
    <property type="entry name" value="KINESIN_MOTOR_2"/>
    <property type="match status" value="1"/>
</dbReference>
<evidence type="ECO:0000259" key="9">
    <source>
        <dbReference type="PROSITE" id="PS50067"/>
    </source>
</evidence>
<dbReference type="InterPro" id="IPR001752">
    <property type="entry name" value="Kinesin_motor_dom"/>
</dbReference>
<keyword evidence="5 8" id="KW-0067">ATP-binding</keyword>
<keyword evidence="7" id="KW-0206">Cytoskeleton</keyword>
<feature type="binding site" evidence="8">
    <location>
        <begin position="235"/>
        <end position="242"/>
    </location>
    <ligand>
        <name>ATP</name>
        <dbReference type="ChEBI" id="CHEBI:30616"/>
    </ligand>
</feature>
<comment type="similarity">
    <text evidence="8">Belongs to the TRAFAC class myosin-kinesin ATPase superfamily. Kinesin family.</text>
</comment>
<keyword evidence="2" id="KW-0963">Cytoplasm</keyword>
<evidence type="ECO:0000313" key="10">
    <source>
        <dbReference type="EMBL" id="CAC5416602.1"/>
    </source>
</evidence>
<dbReference type="GO" id="GO:0008017">
    <property type="term" value="F:microtubule binding"/>
    <property type="evidence" value="ECO:0007669"/>
    <property type="project" value="InterPro"/>
</dbReference>
<dbReference type="Proteomes" id="UP000507470">
    <property type="component" value="Unassembled WGS sequence"/>
</dbReference>
<reference evidence="10 11" key="1">
    <citation type="submission" date="2020-06" db="EMBL/GenBank/DDBJ databases">
        <authorList>
            <person name="Li R."/>
            <person name="Bekaert M."/>
        </authorList>
    </citation>
    <scope>NUCLEOTIDE SEQUENCE [LARGE SCALE GENOMIC DNA]</scope>
    <source>
        <strain evidence="11">wild</strain>
    </source>
</reference>
<dbReference type="Pfam" id="PF00225">
    <property type="entry name" value="Kinesin"/>
    <property type="match status" value="2"/>
</dbReference>
<dbReference type="Pfam" id="PF07647">
    <property type="entry name" value="SAM_2"/>
    <property type="match status" value="1"/>
</dbReference>
<evidence type="ECO:0000256" key="5">
    <source>
        <dbReference type="ARBA" id="ARBA00022840"/>
    </source>
</evidence>
<organism evidence="10 11">
    <name type="scientific">Mytilus coruscus</name>
    <name type="common">Sea mussel</name>
    <dbReference type="NCBI Taxonomy" id="42192"/>
    <lineage>
        <taxon>Eukaryota</taxon>
        <taxon>Metazoa</taxon>
        <taxon>Spiralia</taxon>
        <taxon>Lophotrochozoa</taxon>
        <taxon>Mollusca</taxon>
        <taxon>Bivalvia</taxon>
        <taxon>Autobranchia</taxon>
        <taxon>Pteriomorphia</taxon>
        <taxon>Mytilida</taxon>
        <taxon>Mytiloidea</taxon>
        <taxon>Mytilidae</taxon>
        <taxon>Mytilinae</taxon>
        <taxon>Mytilus</taxon>
    </lineage>
</organism>
<evidence type="ECO:0000256" key="4">
    <source>
        <dbReference type="ARBA" id="ARBA00022741"/>
    </source>
</evidence>
<comment type="subcellular location">
    <subcellularLocation>
        <location evidence="1">Cytoplasm</location>
        <location evidence="1">Cytoskeleton</location>
    </subcellularLocation>
</comment>
<evidence type="ECO:0000256" key="8">
    <source>
        <dbReference type="PROSITE-ProRule" id="PRU00283"/>
    </source>
</evidence>
<dbReference type="InterPro" id="IPR013761">
    <property type="entry name" value="SAM/pointed_sf"/>
</dbReference>
<accession>A0A6J8EAI9</accession>
<evidence type="ECO:0000256" key="2">
    <source>
        <dbReference type="ARBA" id="ARBA00022490"/>
    </source>
</evidence>
<keyword evidence="3" id="KW-0493">Microtubule</keyword>
<name>A0A6J8EAI9_MYTCO</name>
<evidence type="ECO:0000256" key="3">
    <source>
        <dbReference type="ARBA" id="ARBA00022701"/>
    </source>
</evidence>
<dbReference type="InterPro" id="IPR027417">
    <property type="entry name" value="P-loop_NTPase"/>
</dbReference>
<evidence type="ECO:0000256" key="7">
    <source>
        <dbReference type="ARBA" id="ARBA00023212"/>
    </source>
</evidence>
<proteinExistence type="inferred from homology"/>
<dbReference type="GO" id="GO:0007019">
    <property type="term" value="P:microtubule depolymerization"/>
    <property type="evidence" value="ECO:0007669"/>
    <property type="project" value="TreeGrafter"/>
</dbReference>
<dbReference type="SUPFAM" id="SSF52540">
    <property type="entry name" value="P-loop containing nucleoside triphosphate hydrolases"/>
    <property type="match status" value="1"/>
</dbReference>
<dbReference type="GO" id="GO:0003777">
    <property type="term" value="F:microtubule motor activity"/>
    <property type="evidence" value="ECO:0007669"/>
    <property type="project" value="InterPro"/>
</dbReference>
<keyword evidence="6 8" id="KW-0505">Motor protein</keyword>